<dbReference type="GO" id="GO:0016020">
    <property type="term" value="C:membrane"/>
    <property type="evidence" value="ECO:0007669"/>
    <property type="project" value="UniProtKB-SubCell"/>
</dbReference>
<feature type="transmembrane region" description="Helical" evidence="10">
    <location>
        <begin position="138"/>
        <end position="159"/>
    </location>
</feature>
<evidence type="ECO:0000256" key="6">
    <source>
        <dbReference type="ARBA" id="ARBA00022840"/>
    </source>
</evidence>
<evidence type="ECO:0000256" key="9">
    <source>
        <dbReference type="SAM" id="MobiDB-lite"/>
    </source>
</evidence>
<dbReference type="Pfam" id="PF00005">
    <property type="entry name" value="ABC_tran"/>
    <property type="match status" value="1"/>
</dbReference>
<feature type="region of interest" description="Disordered" evidence="9">
    <location>
        <begin position="1"/>
        <end position="27"/>
    </location>
</feature>
<feature type="domain" description="ABC transmembrane type-1" evidence="12">
    <location>
        <begin position="103"/>
        <end position="369"/>
    </location>
</feature>
<feature type="transmembrane region" description="Helical" evidence="10">
    <location>
        <begin position="753"/>
        <end position="774"/>
    </location>
</feature>
<dbReference type="InterPro" id="IPR050173">
    <property type="entry name" value="ABC_transporter_C-like"/>
</dbReference>
<feature type="transmembrane region" description="Helical" evidence="10">
    <location>
        <begin position="846"/>
        <end position="866"/>
    </location>
</feature>
<dbReference type="GO" id="GO:0005524">
    <property type="term" value="F:ATP binding"/>
    <property type="evidence" value="ECO:0007669"/>
    <property type="project" value="UniProtKB-KW"/>
</dbReference>
<accession>A0A9W9ZPH6</accession>
<organism evidence="13 14">
    <name type="scientific">Desmophyllum pertusum</name>
    <dbReference type="NCBI Taxonomy" id="174260"/>
    <lineage>
        <taxon>Eukaryota</taxon>
        <taxon>Metazoa</taxon>
        <taxon>Cnidaria</taxon>
        <taxon>Anthozoa</taxon>
        <taxon>Hexacorallia</taxon>
        <taxon>Scleractinia</taxon>
        <taxon>Caryophylliina</taxon>
        <taxon>Caryophylliidae</taxon>
        <taxon>Desmophyllum</taxon>
    </lineage>
</organism>
<dbReference type="InterPro" id="IPR011527">
    <property type="entry name" value="ABC1_TM_dom"/>
</dbReference>
<keyword evidence="3" id="KW-0813">Transport</keyword>
<evidence type="ECO:0000256" key="7">
    <source>
        <dbReference type="ARBA" id="ARBA00022989"/>
    </source>
</evidence>
<evidence type="ECO:0000259" key="12">
    <source>
        <dbReference type="PROSITE" id="PS50929"/>
    </source>
</evidence>
<dbReference type="InterPro" id="IPR036640">
    <property type="entry name" value="ABC1_TM_sf"/>
</dbReference>
<dbReference type="Proteomes" id="UP001163046">
    <property type="component" value="Unassembled WGS sequence"/>
</dbReference>
<evidence type="ECO:0000256" key="3">
    <source>
        <dbReference type="ARBA" id="ARBA00022448"/>
    </source>
</evidence>
<comment type="subcellular location">
    <subcellularLocation>
        <location evidence="1">Membrane</location>
        <topology evidence="1">Multi-pass membrane protein</topology>
    </subcellularLocation>
</comment>
<feature type="compositionally biased region" description="Polar residues" evidence="9">
    <location>
        <begin position="1"/>
        <end position="10"/>
    </location>
</feature>
<comment type="caution">
    <text evidence="13">The sequence shown here is derived from an EMBL/GenBank/DDBJ whole genome shotgun (WGS) entry which is preliminary data.</text>
</comment>
<evidence type="ECO:0000259" key="11">
    <source>
        <dbReference type="PROSITE" id="PS50893"/>
    </source>
</evidence>
<dbReference type="OrthoDB" id="5968095at2759"/>
<sequence>MFNATPQHSYSRVPAESPDDNKKITSGEPSFWSRVTFGWVAGRLSSTDQQARDDLVPGQHSAWWNSRNIRLAWIQDARSAQTREKDPRLWRAVFSFVSNADCAILSLLPILILCARVIQPVMFAAILAYHPLLLYDSPVPWICAVIAGYWLSVSLEGLARSHYSFFAHLTSASVKSGLTGLVYDKVLRLKEATLADYASSHVMNLLSKDLDPIGQCMYSVPFLFTAPVELLVMCLILLVMIGWEALLGIGYMLLCTLLRCGIARVYRKLRRHTAFFTDQRLRLLSEVISGIRAIKMNVWEGVFEKLFKNIRRKELPYIKRKAFVLGAVLSVQHAVPIISSLVSIVTLMLRGKELTHINVFLIILTMYILDNSCGDSFVKGMEALIRALARLNRLEQFLIADFPSSSFYESTTNRRQEGTDGSLGAHGIPPSDNPRITLNGVCCEREYDLADIELNSITFSYEGAQLVTFTGPPESGAGTSLMFEAILKEVPLTRGQITQDGKLAYVGGKPWIFSGTVRENILFGEPYRKERFLAVIRACKLDEYIAVLPNGDMTVIGDSGIKLSLGQRERLNLARAAYSSASIILLDNPLSHVDTSLANQIFDECIKGFLAPRLRLVVTRRADFIERSPRVLLMENGIIYREGTLAKMQESGENLTWLRKGTICGPEEGEDLEEPTSRGIHSANQDAVREDTEGFAVYLRYAREAGWLPLLLIVGVLLIAAPGAVLAALGIWFARIADLSLEYQWHHFRLATVLAGAFVLLLLLRALFLLACGLRSSKRIHDRAVSTLLKAPVQHFEIGNDDVLLKVFSKDMECLDEKLPPEILRFFQSVIEHAAVAAIIKVTAPWSILAAVPAFVILFFIGRYYLRLERNARGLETSSMKPLLTHFSDAMAGAVTIRACQKEKYFSKEFFRLQNQHTTAACMRSAAEQWLALRHLAVMSLFTCIATVIVIFTSNSSKYYLFLIWNMRNNAK</sequence>
<keyword evidence="4 10" id="KW-0812">Transmembrane</keyword>
<feature type="transmembrane region" description="Helical" evidence="10">
    <location>
        <begin position="710"/>
        <end position="733"/>
    </location>
</feature>
<feature type="region of interest" description="Disordered" evidence="9">
    <location>
        <begin position="409"/>
        <end position="429"/>
    </location>
</feature>
<name>A0A9W9ZPH6_9CNID</name>
<evidence type="ECO:0000256" key="10">
    <source>
        <dbReference type="SAM" id="Phobius"/>
    </source>
</evidence>
<evidence type="ECO:0000256" key="5">
    <source>
        <dbReference type="ARBA" id="ARBA00022741"/>
    </source>
</evidence>
<evidence type="ECO:0000256" key="8">
    <source>
        <dbReference type="ARBA" id="ARBA00023136"/>
    </source>
</evidence>
<dbReference type="PANTHER" id="PTHR24223:SF456">
    <property type="entry name" value="MULTIDRUG RESISTANCE-ASSOCIATED PROTEIN LETHAL(2)03659"/>
    <property type="match status" value="1"/>
</dbReference>
<dbReference type="GO" id="GO:0140359">
    <property type="term" value="F:ABC-type transporter activity"/>
    <property type="evidence" value="ECO:0007669"/>
    <property type="project" value="InterPro"/>
</dbReference>
<dbReference type="PANTHER" id="PTHR24223">
    <property type="entry name" value="ATP-BINDING CASSETTE SUB-FAMILY C"/>
    <property type="match status" value="1"/>
</dbReference>
<reference evidence="13" key="1">
    <citation type="submission" date="2023-01" db="EMBL/GenBank/DDBJ databases">
        <title>Genome assembly of the deep-sea coral Lophelia pertusa.</title>
        <authorList>
            <person name="Herrera S."/>
            <person name="Cordes E."/>
        </authorList>
    </citation>
    <scope>NUCLEOTIDE SEQUENCE</scope>
    <source>
        <strain evidence="13">USNM1676648</strain>
        <tissue evidence="13">Polyp</tissue>
    </source>
</reference>
<feature type="transmembrane region" description="Helical" evidence="10">
    <location>
        <begin position="222"/>
        <end position="243"/>
    </location>
</feature>
<dbReference type="InterPro" id="IPR003439">
    <property type="entry name" value="ABC_transporter-like_ATP-bd"/>
</dbReference>
<dbReference type="CDD" id="cd18579">
    <property type="entry name" value="ABC_6TM_ABCC_D1"/>
    <property type="match status" value="1"/>
</dbReference>
<dbReference type="PROSITE" id="PS50929">
    <property type="entry name" value="ABC_TM1F"/>
    <property type="match status" value="2"/>
</dbReference>
<dbReference type="PROSITE" id="PS50893">
    <property type="entry name" value="ABC_TRANSPORTER_2"/>
    <property type="match status" value="1"/>
</dbReference>
<dbReference type="AlphaFoldDB" id="A0A9W9ZPH6"/>
<feature type="transmembrane region" description="Helical" evidence="10">
    <location>
        <begin position="933"/>
        <end position="953"/>
    </location>
</feature>
<feature type="domain" description="ABC transmembrane type-1" evidence="12">
    <location>
        <begin position="710"/>
        <end position="921"/>
    </location>
</feature>
<keyword evidence="7 10" id="KW-1133">Transmembrane helix</keyword>
<feature type="transmembrane region" description="Helical" evidence="10">
    <location>
        <begin position="93"/>
        <end position="118"/>
    </location>
</feature>
<dbReference type="InterPro" id="IPR044746">
    <property type="entry name" value="ABCC_6TM_D1"/>
</dbReference>
<dbReference type="InterPro" id="IPR027417">
    <property type="entry name" value="P-loop_NTPase"/>
</dbReference>
<gene>
    <name evidence="13" type="ORF">OS493_015078</name>
</gene>
<dbReference type="GO" id="GO:0016887">
    <property type="term" value="F:ATP hydrolysis activity"/>
    <property type="evidence" value="ECO:0007669"/>
    <property type="project" value="InterPro"/>
</dbReference>
<dbReference type="EMBL" id="MU825880">
    <property type="protein sequence ID" value="KAJ7385507.1"/>
    <property type="molecule type" value="Genomic_DNA"/>
</dbReference>
<dbReference type="Gene3D" id="3.40.50.300">
    <property type="entry name" value="P-loop containing nucleotide triphosphate hydrolases"/>
    <property type="match status" value="1"/>
</dbReference>
<dbReference type="SUPFAM" id="SSF52540">
    <property type="entry name" value="P-loop containing nucleoside triphosphate hydrolases"/>
    <property type="match status" value="1"/>
</dbReference>
<keyword evidence="6" id="KW-0067">ATP-binding</keyword>
<evidence type="ECO:0000256" key="4">
    <source>
        <dbReference type="ARBA" id="ARBA00022692"/>
    </source>
</evidence>
<dbReference type="Gene3D" id="1.20.1560.10">
    <property type="entry name" value="ABC transporter type 1, transmembrane domain"/>
    <property type="match status" value="2"/>
</dbReference>
<feature type="domain" description="ABC transporter" evidence="11">
    <location>
        <begin position="436"/>
        <end position="661"/>
    </location>
</feature>
<proteinExistence type="inferred from homology"/>
<dbReference type="SUPFAM" id="SSF90123">
    <property type="entry name" value="ABC transporter transmembrane region"/>
    <property type="match status" value="2"/>
</dbReference>
<keyword evidence="8 10" id="KW-0472">Membrane</keyword>
<keyword evidence="14" id="KW-1185">Reference proteome</keyword>
<evidence type="ECO:0000256" key="1">
    <source>
        <dbReference type="ARBA" id="ARBA00004141"/>
    </source>
</evidence>
<feature type="transmembrane region" description="Helical" evidence="10">
    <location>
        <begin position="249"/>
        <end position="266"/>
    </location>
</feature>
<feature type="transmembrane region" description="Helical" evidence="10">
    <location>
        <begin position="322"/>
        <end position="348"/>
    </location>
</feature>
<evidence type="ECO:0000256" key="2">
    <source>
        <dbReference type="ARBA" id="ARBA00009726"/>
    </source>
</evidence>
<dbReference type="Pfam" id="PF00664">
    <property type="entry name" value="ABC_membrane"/>
    <property type="match status" value="2"/>
</dbReference>
<comment type="similarity">
    <text evidence="2">Belongs to the ABC transporter superfamily. ABCC family. Conjugate transporter (TC 3.A.1.208) subfamily.</text>
</comment>
<protein>
    <submittedName>
        <fullName evidence="13">Uncharacterized protein</fullName>
    </submittedName>
</protein>
<evidence type="ECO:0000313" key="13">
    <source>
        <dbReference type="EMBL" id="KAJ7385507.1"/>
    </source>
</evidence>
<evidence type="ECO:0000313" key="14">
    <source>
        <dbReference type="Proteomes" id="UP001163046"/>
    </source>
</evidence>
<keyword evidence="5" id="KW-0547">Nucleotide-binding</keyword>